<name>A0A0C2V7H6_9BACL</name>
<dbReference type="PATRIC" id="fig|889306.3.peg.2468"/>
<dbReference type="RefSeq" id="WP_041089103.1">
    <property type="nucleotide sequence ID" value="NZ_JXRP01000018.1"/>
</dbReference>
<sequence>MSLKLIELQVAIPKAVDAGKLASQQQEQNAVAQSQIAALAEKEIQKKRTSVIESAEGEKTTLGKFSGSSADQLNHQRQLSEKSESPPKNALHPFKGKRVDFSG</sequence>
<keyword evidence="3" id="KW-1185">Reference proteome</keyword>
<dbReference type="EMBL" id="JXRP01000018">
    <property type="protein sequence ID" value="KIL44912.1"/>
    <property type="molecule type" value="Genomic_DNA"/>
</dbReference>
<protein>
    <submittedName>
        <fullName evidence="2">Uncharacterized protein</fullName>
    </submittedName>
</protein>
<organism evidence="2 3">
    <name type="scientific">Jeotgalibacillus soli</name>
    <dbReference type="NCBI Taxonomy" id="889306"/>
    <lineage>
        <taxon>Bacteria</taxon>
        <taxon>Bacillati</taxon>
        <taxon>Bacillota</taxon>
        <taxon>Bacilli</taxon>
        <taxon>Bacillales</taxon>
        <taxon>Caryophanaceae</taxon>
        <taxon>Jeotgalibacillus</taxon>
    </lineage>
</organism>
<dbReference type="STRING" id="889306.KP78_24560"/>
<evidence type="ECO:0000256" key="1">
    <source>
        <dbReference type="SAM" id="MobiDB-lite"/>
    </source>
</evidence>
<evidence type="ECO:0000313" key="3">
    <source>
        <dbReference type="Proteomes" id="UP000031938"/>
    </source>
</evidence>
<dbReference type="OrthoDB" id="2476294at2"/>
<feature type="compositionally biased region" description="Polar residues" evidence="1">
    <location>
        <begin position="66"/>
        <end position="77"/>
    </location>
</feature>
<dbReference type="AlphaFoldDB" id="A0A0C2V7H6"/>
<reference evidence="2 3" key="1">
    <citation type="submission" date="2015-01" db="EMBL/GenBank/DDBJ databases">
        <title>Genome sequencing of Jeotgalibacillus soli.</title>
        <authorList>
            <person name="Goh K.M."/>
            <person name="Chan K.-G."/>
            <person name="Yaakop A.S."/>
            <person name="Ee R."/>
            <person name="Gan H.M."/>
            <person name="Chan C.S."/>
        </authorList>
    </citation>
    <scope>NUCLEOTIDE SEQUENCE [LARGE SCALE GENOMIC DNA]</scope>
    <source>
        <strain evidence="2 3">P9</strain>
    </source>
</reference>
<evidence type="ECO:0000313" key="2">
    <source>
        <dbReference type="EMBL" id="KIL44912.1"/>
    </source>
</evidence>
<comment type="caution">
    <text evidence="2">The sequence shown here is derived from an EMBL/GenBank/DDBJ whole genome shotgun (WGS) entry which is preliminary data.</text>
</comment>
<feature type="region of interest" description="Disordered" evidence="1">
    <location>
        <begin position="49"/>
        <end position="103"/>
    </location>
</feature>
<accession>A0A0C2V7H6</accession>
<proteinExistence type="predicted"/>
<gene>
    <name evidence="2" type="ORF">KP78_24560</name>
</gene>
<dbReference type="Proteomes" id="UP000031938">
    <property type="component" value="Unassembled WGS sequence"/>
</dbReference>